<gene>
    <name evidence="2" type="ORF">TSAR_001078</name>
</gene>
<sequence>MKLLEQYEELVERSASEMSFAWKGSLVVTYFLSAVSSYTSTILFYTFWYDVCGSHCLFWAEVELQPTFSSNATLENNVTNYDWTKDVLIAYHSQKHCNWFTFACMLSCITAITLLMMFSICGKGGYDTSLQSGINSFVFTAPWRIVMPAQVGSLSMMLVTMSAAHEFTHGYFHFSKNLHQLAHRILRSTNKTFRYNHPCEAFQTFIDSHNIYHYDSCGIHMMIKVSSWTMTWSWIGSFVILCLRVLTSADFNLMKVKVYEIPKNKSERLKIFEKLREGRASIDTQPRDDNRSLKVKVL</sequence>
<keyword evidence="3" id="KW-1185">Reference proteome</keyword>
<keyword evidence="1" id="KW-0812">Transmembrane</keyword>
<feature type="transmembrane region" description="Helical" evidence="1">
    <location>
        <begin position="99"/>
        <end position="120"/>
    </location>
</feature>
<dbReference type="Proteomes" id="UP000215335">
    <property type="component" value="Unassembled WGS sequence"/>
</dbReference>
<reference evidence="2 3" key="1">
    <citation type="journal article" date="2017" name="Curr. Biol.">
        <title>The Evolution of Venom by Co-option of Single-Copy Genes.</title>
        <authorList>
            <person name="Martinson E.O."/>
            <person name="Mrinalini"/>
            <person name="Kelkar Y.D."/>
            <person name="Chang C.H."/>
            <person name="Werren J.H."/>
        </authorList>
    </citation>
    <scope>NUCLEOTIDE SEQUENCE [LARGE SCALE GENOMIC DNA]</scope>
    <source>
        <strain evidence="2 3">Alberta</strain>
        <tissue evidence="2">Whole body</tissue>
    </source>
</reference>
<dbReference type="AlphaFoldDB" id="A0A232FCN7"/>
<proteinExistence type="predicted"/>
<comment type="caution">
    <text evidence="2">The sequence shown here is derived from an EMBL/GenBank/DDBJ whole genome shotgun (WGS) entry which is preliminary data.</text>
</comment>
<dbReference type="EMBL" id="NNAY01000458">
    <property type="protein sequence ID" value="OXU28250.1"/>
    <property type="molecule type" value="Genomic_DNA"/>
</dbReference>
<keyword evidence="1" id="KW-1133">Transmembrane helix</keyword>
<evidence type="ECO:0000313" key="3">
    <source>
        <dbReference type="Proteomes" id="UP000215335"/>
    </source>
</evidence>
<keyword evidence="1" id="KW-0472">Membrane</keyword>
<organism evidence="2 3">
    <name type="scientific">Trichomalopsis sarcophagae</name>
    <dbReference type="NCBI Taxonomy" id="543379"/>
    <lineage>
        <taxon>Eukaryota</taxon>
        <taxon>Metazoa</taxon>
        <taxon>Ecdysozoa</taxon>
        <taxon>Arthropoda</taxon>
        <taxon>Hexapoda</taxon>
        <taxon>Insecta</taxon>
        <taxon>Pterygota</taxon>
        <taxon>Neoptera</taxon>
        <taxon>Endopterygota</taxon>
        <taxon>Hymenoptera</taxon>
        <taxon>Apocrita</taxon>
        <taxon>Proctotrupomorpha</taxon>
        <taxon>Chalcidoidea</taxon>
        <taxon>Pteromalidae</taxon>
        <taxon>Pteromalinae</taxon>
        <taxon>Trichomalopsis</taxon>
    </lineage>
</organism>
<protein>
    <submittedName>
        <fullName evidence="2">Uncharacterized protein</fullName>
    </submittedName>
</protein>
<name>A0A232FCN7_9HYME</name>
<feature type="transmembrane region" description="Helical" evidence="1">
    <location>
        <begin position="141"/>
        <end position="164"/>
    </location>
</feature>
<evidence type="ECO:0000256" key="1">
    <source>
        <dbReference type="SAM" id="Phobius"/>
    </source>
</evidence>
<dbReference type="STRING" id="543379.A0A232FCN7"/>
<dbReference type="OrthoDB" id="8173371at2759"/>
<accession>A0A232FCN7</accession>
<evidence type="ECO:0000313" key="2">
    <source>
        <dbReference type="EMBL" id="OXU28250.1"/>
    </source>
</evidence>
<feature type="transmembrane region" description="Helical" evidence="1">
    <location>
        <begin position="231"/>
        <end position="247"/>
    </location>
</feature>
<feature type="transmembrane region" description="Helical" evidence="1">
    <location>
        <begin position="20"/>
        <end position="48"/>
    </location>
</feature>